<feature type="compositionally biased region" description="Pro residues" evidence="1">
    <location>
        <begin position="499"/>
        <end position="509"/>
    </location>
</feature>
<keyword evidence="2" id="KW-0472">Membrane</keyword>
<dbReference type="Proteomes" id="UP001142592">
    <property type="component" value="Unassembled WGS sequence"/>
</dbReference>
<keyword evidence="4" id="KW-0378">Hydrolase</keyword>
<evidence type="ECO:0000256" key="1">
    <source>
        <dbReference type="SAM" id="MobiDB-lite"/>
    </source>
</evidence>
<dbReference type="EMBL" id="JAPJUH010000004">
    <property type="protein sequence ID" value="MCX3266087.1"/>
    <property type="molecule type" value="Genomic_DNA"/>
</dbReference>
<reference evidence="4" key="1">
    <citation type="submission" date="2022-11" db="EMBL/GenBank/DDBJ databases">
        <authorList>
            <person name="Graham C."/>
            <person name="Newman J.D."/>
        </authorList>
    </citation>
    <scope>NUCLEOTIDE SEQUENCE</scope>
    <source>
        <strain evidence="4">DSM 19486</strain>
    </source>
</reference>
<dbReference type="CDD" id="cd07341">
    <property type="entry name" value="M56_BlaR1_MecR1_like"/>
    <property type="match status" value="1"/>
</dbReference>
<feature type="transmembrane region" description="Helical" evidence="2">
    <location>
        <begin position="233"/>
        <end position="255"/>
    </location>
</feature>
<feature type="region of interest" description="Disordered" evidence="1">
    <location>
        <begin position="466"/>
        <end position="509"/>
    </location>
</feature>
<name>A0A9X3DEC1_9SPHI</name>
<accession>A0A9X3DEC1</accession>
<proteinExistence type="predicted"/>
<dbReference type="PANTHER" id="PTHR34978:SF3">
    <property type="entry name" value="SLR0241 PROTEIN"/>
    <property type="match status" value="1"/>
</dbReference>
<evidence type="ECO:0000313" key="5">
    <source>
        <dbReference type="Proteomes" id="UP001142592"/>
    </source>
</evidence>
<keyword evidence="2" id="KW-0812">Transmembrane</keyword>
<feature type="transmembrane region" description="Helical" evidence="2">
    <location>
        <begin position="127"/>
        <end position="146"/>
    </location>
</feature>
<comment type="caution">
    <text evidence="4">The sequence shown here is derived from an EMBL/GenBank/DDBJ whole genome shotgun (WGS) entry which is preliminary data.</text>
</comment>
<feature type="domain" description="Peptidase M56" evidence="3">
    <location>
        <begin position="45"/>
        <end position="312"/>
    </location>
</feature>
<gene>
    <name evidence="4" type="ORF">OQZ29_15120</name>
</gene>
<dbReference type="Gene3D" id="3.30.2010.10">
    <property type="entry name" value="Metalloproteases ('zincins'), catalytic domain"/>
    <property type="match status" value="1"/>
</dbReference>
<dbReference type="RefSeq" id="WP_010600914.1">
    <property type="nucleotide sequence ID" value="NZ_JAPJUH010000004.1"/>
</dbReference>
<dbReference type="PANTHER" id="PTHR34978">
    <property type="entry name" value="POSSIBLE SENSOR-TRANSDUCER PROTEIN BLAR"/>
    <property type="match status" value="1"/>
</dbReference>
<feature type="transmembrane region" description="Helical" evidence="2">
    <location>
        <begin position="53"/>
        <end position="73"/>
    </location>
</feature>
<dbReference type="InterPro" id="IPR052173">
    <property type="entry name" value="Beta-lactam_resp_regulator"/>
</dbReference>
<feature type="transmembrane region" description="Helical" evidence="2">
    <location>
        <begin position="20"/>
        <end position="41"/>
    </location>
</feature>
<dbReference type="Pfam" id="PF05569">
    <property type="entry name" value="Peptidase_M56"/>
    <property type="match status" value="1"/>
</dbReference>
<dbReference type="GO" id="GO:0008237">
    <property type="term" value="F:metallopeptidase activity"/>
    <property type="evidence" value="ECO:0007669"/>
    <property type="project" value="UniProtKB-KW"/>
</dbReference>
<feature type="region of interest" description="Disordered" evidence="1">
    <location>
        <begin position="384"/>
        <end position="403"/>
    </location>
</feature>
<evidence type="ECO:0000313" key="4">
    <source>
        <dbReference type="EMBL" id="MCX3266087.1"/>
    </source>
</evidence>
<keyword evidence="4" id="KW-0645">Protease</keyword>
<keyword evidence="2" id="KW-1133">Transmembrane helix</keyword>
<keyword evidence="5" id="KW-1185">Reference proteome</keyword>
<feature type="compositionally biased region" description="Basic and acidic residues" evidence="1">
    <location>
        <begin position="466"/>
        <end position="478"/>
    </location>
</feature>
<evidence type="ECO:0000259" key="3">
    <source>
        <dbReference type="Pfam" id="PF05569"/>
    </source>
</evidence>
<organism evidence="4 5">
    <name type="scientific">Pedobacter agri</name>
    <dbReference type="NCBI Taxonomy" id="454586"/>
    <lineage>
        <taxon>Bacteria</taxon>
        <taxon>Pseudomonadati</taxon>
        <taxon>Bacteroidota</taxon>
        <taxon>Sphingobacteriia</taxon>
        <taxon>Sphingobacteriales</taxon>
        <taxon>Sphingobacteriaceae</taxon>
        <taxon>Pedobacter</taxon>
    </lineage>
</organism>
<sequence length="616" mass="68319">MEFKLINFLPENWLNALGTMLFHSLWLGVVLAAFSGAVMFATRKTSAKFRYNLLIGCLLLFVFTVSVVFYLALTEKPDSLATPLAGEVKANLIKLQNVQSSTSDLQFIISSGINKTLGIWNDYQNQIVLIWFLIICAKSVQLLLGVKRIYYLRNNQVYAAGTIWDEHLELLSDKLGLSQRIKLLQSGLAKVPMVLGHFKPLILIPLGLLNGLATTEVEAILAHELAHIKRRDYLINLLQSFIEIIFFFNPAVLWVSHLIKTEREHCCDDLAIQCVNDRKNYVKALVFCQEFEQRAPAYAMGITGKTGSLLHRASRMLFNTNSTLNKMEKTILTIALVGTVMCTVAIKSVSNAATVSSKKIATSVFQDTTRKTKSAEQIEKEIDQKMKAAEQSSHSGKKADLGQKALKQDRITAKQIERKAKQSADDARYAAEEKEYAKIEKKYKAAEKKYAADGAKYAQAEKKWAEEERARAQEDKQGNKTPKAPKPPRPARVAGAVVPPTPPTPPAPGIRAVPPTPATPPTPPKVHGSITVNEGNTVHVNVENGKDNTDKISAELLKDGLISNTTNLSFSLDKTNLMVNGVKQNKSLHSKYKAKYLESDNHSLSYVVNVTKSTKK</sequence>
<evidence type="ECO:0000256" key="2">
    <source>
        <dbReference type="SAM" id="Phobius"/>
    </source>
</evidence>
<keyword evidence="4" id="KW-0482">Metalloprotease</keyword>
<dbReference type="EC" id="3.4.24.-" evidence="4"/>
<dbReference type="AlphaFoldDB" id="A0A9X3DEC1"/>
<dbReference type="InterPro" id="IPR008756">
    <property type="entry name" value="Peptidase_M56"/>
</dbReference>
<protein>
    <submittedName>
        <fullName evidence="4">M48 family metalloprotease</fullName>
        <ecNumber evidence="4">3.4.24.-</ecNumber>
    </submittedName>
</protein>